<dbReference type="EMBL" id="JAKZBV010000001">
    <property type="protein sequence ID" value="MCH6471650.1"/>
    <property type="molecule type" value="Genomic_DNA"/>
</dbReference>
<proteinExistence type="predicted"/>
<feature type="transmembrane region" description="Helical" evidence="1">
    <location>
        <begin position="226"/>
        <end position="246"/>
    </location>
</feature>
<name>A0ABS9U4R7_9MICC</name>
<sequence length="300" mass="31055">MELAQIWAVLPAVGAAASFGSAGLLQHRVSRQAPPSGPLRPRLLWDLIRIPAFRWGVLLGALGFALQATALSFGPLSLVQPILATGVLFYLGIAAAVMRQSPDWRLVGAALLTTLGISGFLVAAKPVQSGGHLHGLIWPLGVAFAGVVVLCLVVATRLAHRYRALPLAVAAAVCYGVTASLVRSLVSGVDVATLFGQWQLYAVIILGPAGFLLNQNAFQEGRVGSVAVAVITVGDPVVSIIAGAVWLGEPLASGPGPVAAQVISLLVMTSGIVLLAHRAQAVGERIRGEQGEQSDMPEVQ</sequence>
<feature type="transmembrane region" description="Helical" evidence="1">
    <location>
        <begin position="46"/>
        <end position="66"/>
    </location>
</feature>
<dbReference type="InterPro" id="IPR037185">
    <property type="entry name" value="EmrE-like"/>
</dbReference>
<dbReference type="SUPFAM" id="SSF103481">
    <property type="entry name" value="Multidrug resistance efflux transporter EmrE"/>
    <property type="match status" value="1"/>
</dbReference>
<feature type="transmembrane region" description="Helical" evidence="1">
    <location>
        <begin position="136"/>
        <end position="155"/>
    </location>
</feature>
<comment type="caution">
    <text evidence="2">The sequence shown here is derived from an EMBL/GenBank/DDBJ whole genome shotgun (WGS) entry which is preliminary data.</text>
</comment>
<feature type="transmembrane region" description="Helical" evidence="1">
    <location>
        <begin position="104"/>
        <end position="124"/>
    </location>
</feature>
<gene>
    <name evidence="2" type="ORF">L0M17_16995</name>
</gene>
<dbReference type="PANTHER" id="PTHR40761">
    <property type="entry name" value="CONSERVED INTEGRAL MEMBRANE ALANINE VALINE AND LEUCINE RICH PROTEIN-RELATED"/>
    <property type="match status" value="1"/>
</dbReference>
<accession>A0ABS9U4R7</accession>
<feature type="transmembrane region" description="Helical" evidence="1">
    <location>
        <begin position="198"/>
        <end position="214"/>
    </location>
</feature>
<evidence type="ECO:0000256" key="1">
    <source>
        <dbReference type="SAM" id="Phobius"/>
    </source>
</evidence>
<dbReference type="Proteomes" id="UP001202922">
    <property type="component" value="Unassembled WGS sequence"/>
</dbReference>
<dbReference type="NCBIfam" id="NF038012">
    <property type="entry name" value="DMT_1"/>
    <property type="match status" value="1"/>
</dbReference>
<keyword evidence="3" id="KW-1185">Reference proteome</keyword>
<keyword evidence="1" id="KW-0812">Transmembrane</keyword>
<feature type="transmembrane region" description="Helical" evidence="1">
    <location>
        <begin position="167"/>
        <end position="186"/>
    </location>
</feature>
<dbReference type="RefSeq" id="WP_241055582.1">
    <property type="nucleotide sequence ID" value="NZ_JAKZBV010000001.1"/>
</dbReference>
<protein>
    <submittedName>
        <fullName evidence="2">DMT family transporter</fullName>
    </submittedName>
</protein>
<feature type="transmembrane region" description="Helical" evidence="1">
    <location>
        <begin position="6"/>
        <end position="25"/>
    </location>
</feature>
<dbReference type="PANTHER" id="PTHR40761:SF1">
    <property type="entry name" value="CONSERVED INTEGRAL MEMBRANE ALANINE VALINE AND LEUCINE RICH PROTEIN-RELATED"/>
    <property type="match status" value="1"/>
</dbReference>
<keyword evidence="1" id="KW-1133">Transmembrane helix</keyword>
<evidence type="ECO:0000313" key="3">
    <source>
        <dbReference type="Proteomes" id="UP001202922"/>
    </source>
</evidence>
<evidence type="ECO:0000313" key="2">
    <source>
        <dbReference type="EMBL" id="MCH6471650.1"/>
    </source>
</evidence>
<feature type="transmembrane region" description="Helical" evidence="1">
    <location>
        <begin position="258"/>
        <end position="277"/>
    </location>
</feature>
<keyword evidence="1" id="KW-0472">Membrane</keyword>
<feature type="transmembrane region" description="Helical" evidence="1">
    <location>
        <begin position="78"/>
        <end position="97"/>
    </location>
</feature>
<reference evidence="2 3" key="1">
    <citation type="submission" date="2022-03" db="EMBL/GenBank/DDBJ databases">
        <title>Sinomonas sp. isolated from a soil.</title>
        <authorList>
            <person name="Han J."/>
            <person name="Kim D.-U."/>
        </authorList>
    </citation>
    <scope>NUCLEOTIDE SEQUENCE [LARGE SCALE GENOMIC DNA]</scope>
    <source>
        <strain evidence="2 3">5-5</strain>
    </source>
</reference>
<organism evidence="2 3">
    <name type="scientific">Sinomonas terrae</name>
    <dbReference type="NCBI Taxonomy" id="2908838"/>
    <lineage>
        <taxon>Bacteria</taxon>
        <taxon>Bacillati</taxon>
        <taxon>Actinomycetota</taxon>
        <taxon>Actinomycetes</taxon>
        <taxon>Micrococcales</taxon>
        <taxon>Micrococcaceae</taxon>
        <taxon>Sinomonas</taxon>
    </lineage>
</organism>